<keyword evidence="3" id="KW-1185">Reference proteome</keyword>
<dbReference type="Gene3D" id="3.30.70.2060">
    <property type="match status" value="1"/>
</dbReference>
<evidence type="ECO:0000313" key="3">
    <source>
        <dbReference type="Proteomes" id="UP001596456"/>
    </source>
</evidence>
<comment type="caution">
    <text evidence="2">The sequence shown here is derived from an EMBL/GenBank/DDBJ whole genome shotgun (WGS) entry which is preliminary data.</text>
</comment>
<sequence length="190" mass="19654">MRLPLATAALAALLLSGCGADPQAEAAIHPAAIPPDAVGQYCGMNLSDHPGPKGQVHVRGRSRPVWLSSVRDTFAFLMLPEEPKTIAAAFVSDMGRATAPDAADPGAWVEARQAWYVTGARAPAAMTGAELYPFAEEAAARRFAQAHGGSVRRFTDITPAEILEADAAEVEVVPAAMPPQAPGGGGHGTH</sequence>
<dbReference type="PROSITE" id="PS51257">
    <property type="entry name" value="PROKAR_LIPOPROTEIN"/>
    <property type="match status" value="1"/>
</dbReference>
<keyword evidence="1" id="KW-0732">Signal</keyword>
<dbReference type="SUPFAM" id="SSF160387">
    <property type="entry name" value="NosL/MerB-like"/>
    <property type="match status" value="1"/>
</dbReference>
<accession>A0ABW2KY76</accession>
<organism evidence="2 3">
    <name type="scientific">Rhodocista pekingensis</name>
    <dbReference type="NCBI Taxonomy" id="201185"/>
    <lineage>
        <taxon>Bacteria</taxon>
        <taxon>Pseudomonadati</taxon>
        <taxon>Pseudomonadota</taxon>
        <taxon>Alphaproteobacteria</taxon>
        <taxon>Rhodospirillales</taxon>
        <taxon>Azospirillaceae</taxon>
        <taxon>Rhodocista</taxon>
    </lineage>
</organism>
<dbReference type="EMBL" id="JBHTCM010000014">
    <property type="protein sequence ID" value="MFC7334283.1"/>
    <property type="molecule type" value="Genomic_DNA"/>
</dbReference>
<evidence type="ECO:0000256" key="1">
    <source>
        <dbReference type="SAM" id="SignalP"/>
    </source>
</evidence>
<feature type="signal peptide" evidence="1">
    <location>
        <begin position="1"/>
        <end position="20"/>
    </location>
</feature>
<dbReference type="PANTHER" id="PTHR41247:SF1">
    <property type="entry name" value="HTH-TYPE TRANSCRIPTIONAL REPRESSOR YCNK"/>
    <property type="match status" value="1"/>
</dbReference>
<evidence type="ECO:0000313" key="2">
    <source>
        <dbReference type="EMBL" id="MFC7334283.1"/>
    </source>
</evidence>
<feature type="chain" id="PRO_5045496978" evidence="1">
    <location>
        <begin position="21"/>
        <end position="190"/>
    </location>
</feature>
<dbReference type="RefSeq" id="WP_377359845.1">
    <property type="nucleotide sequence ID" value="NZ_JBHTCM010000014.1"/>
</dbReference>
<dbReference type="PANTHER" id="PTHR41247">
    <property type="entry name" value="HTH-TYPE TRANSCRIPTIONAL REPRESSOR YCNK"/>
    <property type="match status" value="1"/>
</dbReference>
<dbReference type="Proteomes" id="UP001596456">
    <property type="component" value="Unassembled WGS sequence"/>
</dbReference>
<dbReference type="Pfam" id="PF05573">
    <property type="entry name" value="NosL"/>
    <property type="match status" value="1"/>
</dbReference>
<dbReference type="Gene3D" id="3.30.70.2050">
    <property type="match status" value="1"/>
</dbReference>
<dbReference type="InterPro" id="IPR008719">
    <property type="entry name" value="N2O_reductase_NosL"/>
</dbReference>
<name>A0ABW2KY76_9PROT</name>
<gene>
    <name evidence="2" type="ORF">ACFQPS_14035</name>
</gene>
<proteinExistence type="predicted"/>
<protein>
    <submittedName>
        <fullName evidence="2">Nitrous oxide reductase accessory protein NosL</fullName>
    </submittedName>
</protein>
<reference evidence="3" key="1">
    <citation type="journal article" date="2019" name="Int. J. Syst. Evol. Microbiol.">
        <title>The Global Catalogue of Microorganisms (GCM) 10K type strain sequencing project: providing services to taxonomists for standard genome sequencing and annotation.</title>
        <authorList>
            <consortium name="The Broad Institute Genomics Platform"/>
            <consortium name="The Broad Institute Genome Sequencing Center for Infectious Disease"/>
            <person name="Wu L."/>
            <person name="Ma J."/>
        </authorList>
    </citation>
    <scope>NUCLEOTIDE SEQUENCE [LARGE SCALE GENOMIC DNA]</scope>
    <source>
        <strain evidence="3">CGMCC 1.16275</strain>
    </source>
</reference>